<evidence type="ECO:0000256" key="2">
    <source>
        <dbReference type="ARBA" id="ARBA00023034"/>
    </source>
</evidence>
<dbReference type="PANTHER" id="PTHR12704:SF2">
    <property type="entry name" value="GOLGI PHOSPHOPROTEIN 3 HOMOLOG SAURON"/>
    <property type="match status" value="1"/>
</dbReference>
<evidence type="ECO:0000313" key="7">
    <source>
        <dbReference type="Proteomes" id="UP000294513"/>
    </source>
</evidence>
<keyword evidence="4" id="KW-0472">Membrane</keyword>
<dbReference type="PANTHER" id="PTHR12704">
    <property type="entry name" value="TRANS-GOLGI PROTEIN GMX33"/>
    <property type="match status" value="1"/>
</dbReference>
<evidence type="ECO:0000256" key="5">
    <source>
        <dbReference type="SAM" id="MobiDB-lite"/>
    </source>
</evidence>
<evidence type="ECO:0000256" key="1">
    <source>
        <dbReference type="ARBA" id="ARBA00004255"/>
    </source>
</evidence>
<evidence type="ECO:0000313" key="6">
    <source>
        <dbReference type="EMBL" id="TDD93398.1"/>
    </source>
</evidence>
<dbReference type="OrthoDB" id="3481473at2"/>
<evidence type="ECO:0000256" key="3">
    <source>
        <dbReference type="ARBA" id="ARBA00023121"/>
    </source>
</evidence>
<dbReference type="GO" id="GO:0012505">
    <property type="term" value="C:endomembrane system"/>
    <property type="evidence" value="ECO:0007669"/>
    <property type="project" value="UniProtKB-ARBA"/>
</dbReference>
<accession>A0A4R5C1D3</accession>
<name>A0A4R5C1D3_9ACTN</name>
<sequence>MFSGRPANPGRNRAVSDGECEGSTTTMRIADELLLLAIHPTGGRPVIGDAELDLGLAGAILADLVLSGRVELTAGGVRPAAVTRPPAGDPELDGAFAQIVRAPGARAARVITALSGETLRLRLRNGLIGRGVLAEEEQWVLGVLTSSSHPELNPAPRREILARLDAALGGAVSDERTATLLAIAHACDLARELFPKVPGLEKHIPVGWAAPAVAAAVAEMRAAAPAATPARATPRS</sequence>
<dbReference type="GO" id="GO:0005737">
    <property type="term" value="C:cytoplasm"/>
    <property type="evidence" value="ECO:0007669"/>
    <property type="project" value="UniProtKB-ARBA"/>
</dbReference>
<keyword evidence="7" id="KW-1185">Reference proteome</keyword>
<dbReference type="GO" id="GO:0070273">
    <property type="term" value="F:phosphatidylinositol-4-phosphate binding"/>
    <property type="evidence" value="ECO:0007669"/>
    <property type="project" value="InterPro"/>
</dbReference>
<dbReference type="InterPro" id="IPR008628">
    <property type="entry name" value="GPP34-like"/>
</dbReference>
<dbReference type="InterPro" id="IPR038261">
    <property type="entry name" value="GPP34-like_sf"/>
</dbReference>
<protein>
    <submittedName>
        <fullName evidence="6">GPP34 family phosphoprotein</fullName>
    </submittedName>
</protein>
<feature type="region of interest" description="Disordered" evidence="5">
    <location>
        <begin position="1"/>
        <end position="22"/>
    </location>
</feature>
<dbReference type="Pfam" id="PF05719">
    <property type="entry name" value="GPP34"/>
    <property type="match status" value="1"/>
</dbReference>
<organism evidence="6 7">
    <name type="scientific">Actinomadura rubrisoli</name>
    <dbReference type="NCBI Taxonomy" id="2530368"/>
    <lineage>
        <taxon>Bacteria</taxon>
        <taxon>Bacillati</taxon>
        <taxon>Actinomycetota</taxon>
        <taxon>Actinomycetes</taxon>
        <taxon>Streptosporangiales</taxon>
        <taxon>Thermomonosporaceae</taxon>
        <taxon>Actinomadura</taxon>
    </lineage>
</organism>
<comment type="subcellular location">
    <subcellularLocation>
        <location evidence="1">Golgi apparatus membrane</location>
        <topology evidence="1">Peripheral membrane protein</topology>
        <orientation evidence="1">Cytoplasmic side</orientation>
    </subcellularLocation>
</comment>
<comment type="caution">
    <text evidence="6">The sequence shown here is derived from an EMBL/GenBank/DDBJ whole genome shotgun (WGS) entry which is preliminary data.</text>
</comment>
<keyword evidence="2" id="KW-0333">Golgi apparatus</keyword>
<gene>
    <name evidence="6" type="ORF">E1298_09735</name>
</gene>
<dbReference type="AlphaFoldDB" id="A0A4R5C1D3"/>
<proteinExistence type="predicted"/>
<dbReference type="EMBL" id="SMKU01000032">
    <property type="protein sequence ID" value="TDD93398.1"/>
    <property type="molecule type" value="Genomic_DNA"/>
</dbReference>
<reference evidence="6 7" key="1">
    <citation type="submission" date="2019-03" db="EMBL/GenBank/DDBJ databases">
        <title>Draft genome sequences of novel Actinobacteria.</title>
        <authorList>
            <person name="Sahin N."/>
            <person name="Ay H."/>
            <person name="Saygin H."/>
        </authorList>
    </citation>
    <scope>NUCLEOTIDE SEQUENCE [LARGE SCALE GENOMIC DNA]</scope>
    <source>
        <strain evidence="6 7">H3C3</strain>
    </source>
</reference>
<dbReference type="Proteomes" id="UP000294513">
    <property type="component" value="Unassembled WGS sequence"/>
</dbReference>
<keyword evidence="3" id="KW-0446">Lipid-binding</keyword>
<evidence type="ECO:0000256" key="4">
    <source>
        <dbReference type="ARBA" id="ARBA00023136"/>
    </source>
</evidence>
<dbReference type="Gene3D" id="1.10.3630.10">
    <property type="entry name" value="yeast vps74-n-term truncation variant domain like"/>
    <property type="match status" value="1"/>
</dbReference>